<evidence type="ECO:0000313" key="3">
    <source>
        <dbReference type="EMBL" id="CUS34836.1"/>
    </source>
</evidence>
<dbReference type="Pfam" id="PF20469">
    <property type="entry name" value="OLD-like_TOPRIM"/>
    <property type="match status" value="1"/>
</dbReference>
<dbReference type="SUPFAM" id="SSF52540">
    <property type="entry name" value="P-loop containing nucleoside triphosphate hydrolases"/>
    <property type="match status" value="1"/>
</dbReference>
<dbReference type="EMBL" id="CZQA01000005">
    <property type="protein sequence ID" value="CUS34836.1"/>
    <property type="molecule type" value="Genomic_DNA"/>
</dbReference>
<name>A0A0S4LFR7_9BACT</name>
<dbReference type="AlphaFoldDB" id="A0A0S4LFR7"/>
<reference evidence="3 4" key="1">
    <citation type="submission" date="2015-10" db="EMBL/GenBank/DDBJ databases">
        <authorList>
            <person name="Gilbert D.G."/>
        </authorList>
    </citation>
    <scope>NUCLEOTIDE SEQUENCE [LARGE SCALE GENOMIC DNA]</scope>
    <source>
        <strain evidence="3">COMA1</strain>
    </source>
</reference>
<dbReference type="InterPro" id="IPR003959">
    <property type="entry name" value="ATPase_AAA_core"/>
</dbReference>
<feature type="domain" description="OLD protein-like TOPRIM" evidence="2">
    <location>
        <begin position="124"/>
        <end position="187"/>
    </location>
</feature>
<dbReference type="GO" id="GO:0005524">
    <property type="term" value="F:ATP binding"/>
    <property type="evidence" value="ECO:0007669"/>
    <property type="project" value="InterPro"/>
</dbReference>
<organism evidence="3 4">
    <name type="scientific">Candidatus Nitrospira nitrosa</name>
    <dbReference type="NCBI Taxonomy" id="1742972"/>
    <lineage>
        <taxon>Bacteria</taxon>
        <taxon>Pseudomonadati</taxon>
        <taxon>Nitrospirota</taxon>
        <taxon>Nitrospiria</taxon>
        <taxon>Nitrospirales</taxon>
        <taxon>Nitrospiraceae</taxon>
        <taxon>Nitrospira</taxon>
    </lineage>
</organism>
<dbReference type="GO" id="GO:0016887">
    <property type="term" value="F:ATP hydrolysis activity"/>
    <property type="evidence" value="ECO:0007669"/>
    <property type="project" value="InterPro"/>
</dbReference>
<dbReference type="Pfam" id="PF13304">
    <property type="entry name" value="AAA_21"/>
    <property type="match status" value="1"/>
</dbReference>
<evidence type="ECO:0000259" key="1">
    <source>
        <dbReference type="Pfam" id="PF13304"/>
    </source>
</evidence>
<dbReference type="Gene3D" id="3.40.50.300">
    <property type="entry name" value="P-loop containing nucleotide triphosphate hydrolases"/>
    <property type="match status" value="1"/>
</dbReference>
<protein>
    <submittedName>
        <fullName evidence="3">Uncharacterized protein</fullName>
    </submittedName>
</protein>
<dbReference type="InterPro" id="IPR051396">
    <property type="entry name" value="Bact_Antivir_Def_Nuclease"/>
</dbReference>
<evidence type="ECO:0000313" key="4">
    <source>
        <dbReference type="Proteomes" id="UP000199032"/>
    </source>
</evidence>
<dbReference type="Proteomes" id="UP000199032">
    <property type="component" value="Unassembled WGS sequence"/>
</dbReference>
<keyword evidence="4" id="KW-1185">Reference proteome</keyword>
<feature type="domain" description="ATPase AAA-type core" evidence="1">
    <location>
        <begin position="5"/>
        <end position="74"/>
    </location>
</feature>
<dbReference type="PANTHER" id="PTHR43581:SF4">
    <property type="entry name" value="ATP_GTP PHOSPHATASE"/>
    <property type="match status" value="1"/>
</dbReference>
<accession>A0A0S4LFR7</accession>
<proteinExistence type="predicted"/>
<gene>
    <name evidence="3" type="ORF">COMA1_130003</name>
</gene>
<sequence>MKTFRSLDSEGEGVRSYIAICSTLLLARRPLCLIDEPEMCLHPPQARAIGRFIGEYGAQPEGCTLVATHSSHVLRGILEKNKEVSVIRLKRRENGFLATHVSPEILTQATRKPLSRSETILDGLFTEGVVLCESDGDRIVYESVLQTLSLPYPDLRFIPVGGIGGFKETAKLFRALGVPVAIASDFDFLLKRELLDVVCELNETEATVLKDTINGIQEKILEEARGLTFAGGIRRVEETIHSLKSRADQDDNSYFEMASELRSKLNLLSRELSPQQNLKLKGVAAVPKGLQIEINSLSTSLRRIGLFLVPCGELESWVPTLMAGMTRENKSLWATEAARKIEDHGEGEGDIWEYIRSIVDYFKGA</sequence>
<dbReference type="InterPro" id="IPR027417">
    <property type="entry name" value="P-loop_NTPase"/>
</dbReference>
<evidence type="ECO:0000259" key="2">
    <source>
        <dbReference type="Pfam" id="PF20469"/>
    </source>
</evidence>
<dbReference type="InterPro" id="IPR034139">
    <property type="entry name" value="TOPRIM_OLD"/>
</dbReference>
<dbReference type="STRING" id="1742972.COMA1_130003"/>
<dbReference type="PANTHER" id="PTHR43581">
    <property type="entry name" value="ATP/GTP PHOSPHATASE"/>
    <property type="match status" value="1"/>
</dbReference>